<evidence type="ECO:0000259" key="4">
    <source>
        <dbReference type="PROSITE" id="PS50011"/>
    </source>
</evidence>
<gene>
    <name evidence="6" type="primary">LOC108816031</name>
</gene>
<proteinExistence type="inferred from homology"/>
<evidence type="ECO:0000256" key="3">
    <source>
        <dbReference type="SAM" id="MobiDB-lite"/>
    </source>
</evidence>
<dbReference type="KEGG" id="rsz:108816031"/>
<feature type="binding site" evidence="2">
    <location>
        <position position="42"/>
    </location>
    <ligand>
        <name>ATP</name>
        <dbReference type="ChEBI" id="CHEBI:30616"/>
    </ligand>
</feature>
<keyword evidence="5" id="KW-1185">Reference proteome</keyword>
<dbReference type="InterPro" id="IPR011009">
    <property type="entry name" value="Kinase-like_dom_sf"/>
</dbReference>
<dbReference type="PANTHER" id="PTHR48014:SF24">
    <property type="entry name" value="PROTEIN KINASE SUPERFAMILY PROTEIN"/>
    <property type="match status" value="1"/>
</dbReference>
<dbReference type="RefSeq" id="XP_018444094.2">
    <property type="nucleotide sequence ID" value="XM_018588592.2"/>
</dbReference>
<evidence type="ECO:0000256" key="2">
    <source>
        <dbReference type="PROSITE-ProRule" id="PRU10141"/>
    </source>
</evidence>
<dbReference type="GO" id="GO:0043539">
    <property type="term" value="F:protein serine/threonine kinase activator activity"/>
    <property type="evidence" value="ECO:0007669"/>
    <property type="project" value="InterPro"/>
</dbReference>
<dbReference type="Pfam" id="PF00069">
    <property type="entry name" value="Pkinase"/>
    <property type="match status" value="1"/>
</dbReference>
<feature type="domain" description="Protein kinase" evidence="4">
    <location>
        <begin position="13"/>
        <end position="274"/>
    </location>
</feature>
<dbReference type="FunFam" id="1.10.510.10:FF:000208">
    <property type="entry name" value="serine/threonine-protein kinase BLUS1 isoform X1"/>
    <property type="match status" value="1"/>
</dbReference>
<dbReference type="InterPro" id="IPR017441">
    <property type="entry name" value="Protein_kinase_ATP_BS"/>
</dbReference>
<dbReference type="InterPro" id="IPR047173">
    <property type="entry name" value="STRAD_A/B-like"/>
</dbReference>
<feature type="region of interest" description="Disordered" evidence="3">
    <location>
        <begin position="467"/>
        <end position="520"/>
    </location>
</feature>
<feature type="region of interest" description="Disordered" evidence="3">
    <location>
        <begin position="438"/>
        <end position="457"/>
    </location>
</feature>
<dbReference type="PANTHER" id="PTHR48014">
    <property type="entry name" value="SERINE/THREONINE-PROTEIN KINASE FRAY2"/>
    <property type="match status" value="1"/>
</dbReference>
<dbReference type="SUPFAM" id="SSF56112">
    <property type="entry name" value="Protein kinase-like (PK-like)"/>
    <property type="match status" value="1"/>
</dbReference>
<dbReference type="InterPro" id="IPR000719">
    <property type="entry name" value="Prot_kinase_dom"/>
</dbReference>
<dbReference type="PROSITE" id="PS00107">
    <property type="entry name" value="PROTEIN_KINASE_ATP"/>
    <property type="match status" value="1"/>
</dbReference>
<reference evidence="6" key="2">
    <citation type="submission" date="2025-08" db="UniProtKB">
        <authorList>
            <consortium name="RefSeq"/>
        </authorList>
    </citation>
    <scope>IDENTIFICATION</scope>
    <source>
        <tissue evidence="6">Leaf</tissue>
    </source>
</reference>
<keyword evidence="2" id="KW-0067">ATP-binding</keyword>
<sequence length="668" mass="74528">MEKKKYPIGPEHYTIYEVIGQGVSALVHRALCIPFDEVVAIKILDFERDNCDLNNISREAQTMMLVDHLNLLKSHCSFVSDHTLWVVMPYMSGGSCLHILKAAYPDGFEEVIIATILREALKGLDYLHQHGHIHRDVKAGNILLGARGAIKLGDFGVSACLFDSGDRQRTRNTFVGTPCWMAPEVMEQLHGYDFKADIWSFGITGLELAHGHAPFSKYPPMKVLLMTLQNAPPGLDYERDRKFSRSFKQMIASCLVKDPSKRPSAKKLLKHSFFKQARSSDYIARKLLDGLPDLVNRVQAIKKKEEDMLAQQKMADGEKEELSQNEYKRGISGWNFNLDDMKAQASLIQDIDCGLSETSLSESTTSLQALDQLDMQSETQEDTCQLPNKHLQPLMHRTLSIARDKSDDDISLASPSYDNYVYSSPRHEDLSLNNTTVASTHANNGKSTDSTSIATNQPTEILAGSCVSKGESDKTQDQLQNGSTCNGDEVPTELAVKPPRSLSLDESDDKSKPPVVQQRGRFKVTSENLDIDKVVPSPILQKSHSMQVLGHHSAASLPPSVSGADAPLPNLTSSYVYPLVYPVLQTNILERDSILHMMKVLTNREMTEGRSVEPGNVQQPSVVPTEKSMLEAAHEREKELLHEITDLQWRLICAEEELQKCKTEHAHV</sequence>
<feature type="compositionally biased region" description="Polar residues" evidence="3">
    <location>
        <begin position="477"/>
        <end position="486"/>
    </location>
</feature>
<dbReference type="GO" id="GO:0004672">
    <property type="term" value="F:protein kinase activity"/>
    <property type="evidence" value="ECO:0007669"/>
    <property type="project" value="InterPro"/>
</dbReference>
<dbReference type="AlphaFoldDB" id="A0A6J0KAU1"/>
<comment type="similarity">
    <text evidence="1">Belongs to the protein kinase superfamily. STE Ser/Thr protein kinase family. STE20 subfamily.</text>
</comment>
<dbReference type="CDD" id="cd06610">
    <property type="entry name" value="STKc_OSR1_SPAK"/>
    <property type="match status" value="1"/>
</dbReference>
<reference evidence="5" key="1">
    <citation type="journal article" date="2019" name="Database">
        <title>The radish genome database (RadishGD): an integrated information resource for radish genomics.</title>
        <authorList>
            <person name="Yu H.J."/>
            <person name="Baek S."/>
            <person name="Lee Y.J."/>
            <person name="Cho A."/>
            <person name="Mun J.H."/>
        </authorList>
    </citation>
    <scope>NUCLEOTIDE SEQUENCE [LARGE SCALE GENOMIC DNA]</scope>
    <source>
        <strain evidence="5">cv. WK10039</strain>
    </source>
</reference>
<keyword evidence="2" id="KW-0547">Nucleotide-binding</keyword>
<dbReference type="OrthoDB" id="248923at2759"/>
<accession>A0A6J0KAU1</accession>
<dbReference type="GO" id="GO:0005524">
    <property type="term" value="F:ATP binding"/>
    <property type="evidence" value="ECO:0007669"/>
    <property type="project" value="UniProtKB-UniRule"/>
</dbReference>
<evidence type="ECO:0000256" key="1">
    <source>
        <dbReference type="ARBA" id="ARBA00008874"/>
    </source>
</evidence>
<dbReference type="Gene3D" id="1.10.510.10">
    <property type="entry name" value="Transferase(Phosphotransferase) domain 1"/>
    <property type="match status" value="1"/>
</dbReference>
<organism evidence="5 6">
    <name type="scientific">Raphanus sativus</name>
    <name type="common">Radish</name>
    <name type="synonym">Raphanus raphanistrum var. sativus</name>
    <dbReference type="NCBI Taxonomy" id="3726"/>
    <lineage>
        <taxon>Eukaryota</taxon>
        <taxon>Viridiplantae</taxon>
        <taxon>Streptophyta</taxon>
        <taxon>Embryophyta</taxon>
        <taxon>Tracheophyta</taxon>
        <taxon>Spermatophyta</taxon>
        <taxon>Magnoliopsida</taxon>
        <taxon>eudicotyledons</taxon>
        <taxon>Gunneridae</taxon>
        <taxon>Pentapetalae</taxon>
        <taxon>rosids</taxon>
        <taxon>malvids</taxon>
        <taxon>Brassicales</taxon>
        <taxon>Brassicaceae</taxon>
        <taxon>Brassiceae</taxon>
        <taxon>Raphanus</taxon>
    </lineage>
</organism>
<dbReference type="PROSITE" id="PS50011">
    <property type="entry name" value="PROTEIN_KINASE_DOM"/>
    <property type="match status" value="1"/>
</dbReference>
<dbReference type="GeneID" id="108816031"/>
<dbReference type="Gene3D" id="3.30.200.20">
    <property type="entry name" value="Phosphorylase Kinase, domain 1"/>
    <property type="match status" value="1"/>
</dbReference>
<dbReference type="Proteomes" id="UP000504610">
    <property type="component" value="Chromosome 7"/>
</dbReference>
<evidence type="ECO:0000313" key="6">
    <source>
        <dbReference type="RefSeq" id="XP_018444094.2"/>
    </source>
</evidence>
<dbReference type="FunFam" id="3.30.200.20:FF:000099">
    <property type="entry name" value="Serine/threonine-protein kinase BLUS1"/>
    <property type="match status" value="1"/>
</dbReference>
<dbReference type="SMART" id="SM00220">
    <property type="entry name" value="S_TKc"/>
    <property type="match status" value="1"/>
</dbReference>
<name>A0A6J0KAU1_RAPSA</name>
<evidence type="ECO:0000313" key="5">
    <source>
        <dbReference type="Proteomes" id="UP000504610"/>
    </source>
</evidence>
<protein>
    <submittedName>
        <fullName evidence="6">Serine/threonine-protein kinase BLUS1-like isoform X2</fullName>
    </submittedName>
</protein>